<comment type="caution">
    <text evidence="2">The sequence shown here is derived from an EMBL/GenBank/DDBJ whole genome shotgun (WGS) entry which is preliminary data.</text>
</comment>
<organism evidence="2 3">
    <name type="scientific">Prorocentrum cordatum</name>
    <dbReference type="NCBI Taxonomy" id="2364126"/>
    <lineage>
        <taxon>Eukaryota</taxon>
        <taxon>Sar</taxon>
        <taxon>Alveolata</taxon>
        <taxon>Dinophyceae</taxon>
        <taxon>Prorocentrales</taxon>
        <taxon>Prorocentraceae</taxon>
        <taxon>Prorocentrum</taxon>
    </lineage>
</organism>
<dbReference type="Proteomes" id="UP001189429">
    <property type="component" value="Unassembled WGS sequence"/>
</dbReference>
<keyword evidence="3" id="KW-1185">Reference proteome</keyword>
<name>A0ABN9VU97_9DINO</name>
<proteinExistence type="predicted"/>
<feature type="region of interest" description="Disordered" evidence="1">
    <location>
        <begin position="107"/>
        <end position="127"/>
    </location>
</feature>
<protein>
    <submittedName>
        <fullName evidence="2">Uncharacterized protein</fullName>
    </submittedName>
</protein>
<sequence length="127" mass="13826">MSRCPLQCLLEQVLSSSFGTMKMMTRRGTRKEVIEAEEPHALLATCSCAGSPGAFLDGSLQNGRGHVAAALLFCFTQSLSLSLSLLICVSYALCAPRLPLSMLSIVPNEGNSRKEDQRQREPRQPTL</sequence>
<evidence type="ECO:0000313" key="3">
    <source>
        <dbReference type="Proteomes" id="UP001189429"/>
    </source>
</evidence>
<dbReference type="EMBL" id="CAUYUJ010017704">
    <property type="protein sequence ID" value="CAK0877120.1"/>
    <property type="molecule type" value="Genomic_DNA"/>
</dbReference>
<feature type="compositionally biased region" description="Basic and acidic residues" evidence="1">
    <location>
        <begin position="111"/>
        <end position="127"/>
    </location>
</feature>
<accession>A0ABN9VU97</accession>
<evidence type="ECO:0000313" key="2">
    <source>
        <dbReference type="EMBL" id="CAK0877120.1"/>
    </source>
</evidence>
<reference evidence="2" key="1">
    <citation type="submission" date="2023-10" db="EMBL/GenBank/DDBJ databases">
        <authorList>
            <person name="Chen Y."/>
            <person name="Shah S."/>
            <person name="Dougan E. K."/>
            <person name="Thang M."/>
            <person name="Chan C."/>
        </authorList>
    </citation>
    <scope>NUCLEOTIDE SEQUENCE [LARGE SCALE GENOMIC DNA]</scope>
</reference>
<gene>
    <name evidence="2" type="ORF">PCOR1329_LOCUS61265</name>
</gene>
<evidence type="ECO:0000256" key="1">
    <source>
        <dbReference type="SAM" id="MobiDB-lite"/>
    </source>
</evidence>